<accession>E3MTA0</accession>
<organism evidence="3">
    <name type="scientific">Caenorhabditis remanei</name>
    <name type="common">Caenorhabditis vulgaris</name>
    <dbReference type="NCBI Taxonomy" id="31234"/>
    <lineage>
        <taxon>Eukaryota</taxon>
        <taxon>Metazoa</taxon>
        <taxon>Ecdysozoa</taxon>
        <taxon>Nematoda</taxon>
        <taxon>Chromadorea</taxon>
        <taxon>Rhabditida</taxon>
        <taxon>Rhabditina</taxon>
        <taxon>Rhabditomorpha</taxon>
        <taxon>Rhabditoidea</taxon>
        <taxon>Rhabditidae</taxon>
        <taxon>Peloderinae</taxon>
        <taxon>Caenorhabditis</taxon>
    </lineage>
</organism>
<keyword evidence="3" id="KW-1185">Reference proteome</keyword>
<dbReference type="InterPro" id="IPR011333">
    <property type="entry name" value="SKP1/BTB/POZ_sf"/>
</dbReference>
<dbReference type="HOGENOM" id="CLU_036654_2_1_1"/>
<evidence type="ECO:0000313" key="3">
    <source>
        <dbReference type="Proteomes" id="UP000008281"/>
    </source>
</evidence>
<dbReference type="CDD" id="cd18186">
    <property type="entry name" value="BTB_POZ_ZBTB_KLHL-like"/>
    <property type="match status" value="1"/>
</dbReference>
<dbReference type="PANTHER" id="PTHR22744:SF14">
    <property type="entry name" value="BTB DOMAIN-CONTAINING PROTEIN-RELATED"/>
    <property type="match status" value="1"/>
</dbReference>
<dbReference type="OMA" id="WKISITE"/>
<dbReference type="EMBL" id="DS268476">
    <property type="protein sequence ID" value="EFP08686.1"/>
    <property type="molecule type" value="Genomic_DNA"/>
</dbReference>
<reference evidence="2" key="1">
    <citation type="submission" date="2007-07" db="EMBL/GenBank/DDBJ databases">
        <title>PCAP assembly of the Caenorhabditis remanei genome.</title>
        <authorList>
            <consortium name="The Caenorhabditis remanei Sequencing Consortium"/>
            <person name="Wilson R.K."/>
        </authorList>
    </citation>
    <scope>NUCLEOTIDE SEQUENCE [LARGE SCALE GENOMIC DNA]</scope>
    <source>
        <strain evidence="2">PB4641</strain>
    </source>
</reference>
<dbReference type="Proteomes" id="UP000008281">
    <property type="component" value="Unassembled WGS sequence"/>
</dbReference>
<dbReference type="AlphaFoldDB" id="E3MTA0"/>
<protein>
    <recommendedName>
        <fullName evidence="1">BTB domain-containing protein</fullName>
    </recommendedName>
</protein>
<sequence>MSIYEKTFAKTDRTDAILIVQGKKLHVEKALLSYHSAHFNALFNAEFKEKSMAEIPIEDVNFKEFATLLSLFQRNPIVPTENNAEKLLELADRFLITSVKRQLELFLISTKIDNLEKIRIAEKYELDDLMTRAAQWYNRREEFKEMKERIEYQQLKDSTKVKLFYRFLKI</sequence>
<dbReference type="PANTHER" id="PTHR22744">
    <property type="entry name" value="HELIX LOOP HELIX PROTEIN 21-RELATED"/>
    <property type="match status" value="1"/>
</dbReference>
<dbReference type="PROSITE" id="PS50097">
    <property type="entry name" value="BTB"/>
    <property type="match status" value="1"/>
</dbReference>
<evidence type="ECO:0000259" key="1">
    <source>
        <dbReference type="PROSITE" id="PS50097"/>
    </source>
</evidence>
<proteinExistence type="predicted"/>
<name>E3MTA0_CAERE</name>
<dbReference type="SMART" id="SM00225">
    <property type="entry name" value="BTB"/>
    <property type="match status" value="1"/>
</dbReference>
<dbReference type="Gene3D" id="3.30.710.10">
    <property type="entry name" value="Potassium Channel Kv1.1, Chain A"/>
    <property type="match status" value="1"/>
</dbReference>
<feature type="domain" description="BTB" evidence="1">
    <location>
        <begin position="14"/>
        <end position="81"/>
    </location>
</feature>
<dbReference type="InterPro" id="IPR000210">
    <property type="entry name" value="BTB/POZ_dom"/>
</dbReference>
<dbReference type="InParanoid" id="E3MTA0"/>
<gene>
    <name evidence="2" type="ORF">CRE_19779</name>
</gene>
<dbReference type="SUPFAM" id="SSF54695">
    <property type="entry name" value="POZ domain"/>
    <property type="match status" value="1"/>
</dbReference>
<dbReference type="Pfam" id="PF00651">
    <property type="entry name" value="BTB"/>
    <property type="match status" value="1"/>
</dbReference>
<evidence type="ECO:0000313" key="2">
    <source>
        <dbReference type="EMBL" id="EFP08686.1"/>
    </source>
</evidence>
<dbReference type="OrthoDB" id="5855157at2759"/>